<protein>
    <submittedName>
        <fullName evidence="2">FMN reductase</fullName>
    </submittedName>
</protein>
<feature type="domain" description="NADPH-dependent FMN reductase-like" evidence="1">
    <location>
        <begin position="5"/>
        <end position="148"/>
    </location>
</feature>
<dbReference type="PANTHER" id="PTHR30543:SF21">
    <property type="entry name" value="NAD(P)H-DEPENDENT FMN REDUCTASE LOT6"/>
    <property type="match status" value="1"/>
</dbReference>
<evidence type="ECO:0000313" key="2">
    <source>
        <dbReference type="EMBL" id="KFU79376.1"/>
    </source>
</evidence>
<dbReference type="SUPFAM" id="SSF52218">
    <property type="entry name" value="Flavoproteins"/>
    <property type="match status" value="1"/>
</dbReference>
<dbReference type="GO" id="GO:0005829">
    <property type="term" value="C:cytosol"/>
    <property type="evidence" value="ECO:0007669"/>
    <property type="project" value="TreeGrafter"/>
</dbReference>
<sequence>MTELKILAISGSLRDGSYNTALLRAARKLNPGGMTIELYRGLGDLPLYRQDLDTDSPPEPVADLRRRVAEADGLLIATPEHNASVPAALKNAIDWASRPAAESPLPGKPIAIAGASPGAFGSVRAQQALRQILASIGADVVVKPEVTVFRSHERFDGEGTLTDDFTASLLAELLTALAGTIRPLTR</sequence>
<name>A0A2P2FRN4_AMYLU</name>
<dbReference type="Gene3D" id="3.40.50.360">
    <property type="match status" value="1"/>
</dbReference>
<dbReference type="InterPro" id="IPR029039">
    <property type="entry name" value="Flavoprotein-like_sf"/>
</dbReference>
<dbReference type="RefSeq" id="WP_034313600.1">
    <property type="nucleotide sequence ID" value="NZ_JFBM01000018.1"/>
</dbReference>
<dbReference type="PANTHER" id="PTHR30543">
    <property type="entry name" value="CHROMATE REDUCTASE"/>
    <property type="match status" value="1"/>
</dbReference>
<dbReference type="InterPro" id="IPR050712">
    <property type="entry name" value="NAD(P)H-dep_reductase"/>
</dbReference>
<evidence type="ECO:0000313" key="3">
    <source>
        <dbReference type="Proteomes" id="UP000256220"/>
    </source>
</evidence>
<dbReference type="GO" id="GO:0016491">
    <property type="term" value="F:oxidoreductase activity"/>
    <property type="evidence" value="ECO:0007669"/>
    <property type="project" value="InterPro"/>
</dbReference>
<organism evidence="2 3">
    <name type="scientific">Amycolatopsis lurida NRRL 2430</name>
    <dbReference type="NCBI Taxonomy" id="1460371"/>
    <lineage>
        <taxon>Bacteria</taxon>
        <taxon>Bacillati</taxon>
        <taxon>Actinomycetota</taxon>
        <taxon>Actinomycetes</taxon>
        <taxon>Pseudonocardiales</taxon>
        <taxon>Pseudonocardiaceae</taxon>
        <taxon>Amycolatopsis</taxon>
    </lineage>
</organism>
<comment type="caution">
    <text evidence="2">The sequence shown here is derived from an EMBL/GenBank/DDBJ whole genome shotgun (WGS) entry which is preliminary data.</text>
</comment>
<gene>
    <name evidence="2" type="ORF">BB31_20870</name>
</gene>
<accession>A0A2P2FRN4</accession>
<evidence type="ECO:0000259" key="1">
    <source>
        <dbReference type="Pfam" id="PF03358"/>
    </source>
</evidence>
<reference evidence="2 3" key="1">
    <citation type="journal article" date="2014" name="Genome Announc.">
        <title>Draft Genome Sequence of Amycolatopsis lurida NRRL 2430, Producer of the Glycopeptide Family Antibiotic Ristocetin.</title>
        <authorList>
            <person name="Kwun M.J."/>
            <person name="Hong H.J."/>
        </authorList>
    </citation>
    <scope>NUCLEOTIDE SEQUENCE [LARGE SCALE GENOMIC DNA]</scope>
    <source>
        <strain evidence="2 3">NRRL 2430</strain>
    </source>
</reference>
<dbReference type="Proteomes" id="UP000256220">
    <property type="component" value="Unassembled WGS sequence"/>
</dbReference>
<dbReference type="EMBL" id="JFBM01000018">
    <property type="protein sequence ID" value="KFU79376.1"/>
    <property type="molecule type" value="Genomic_DNA"/>
</dbReference>
<keyword evidence="3" id="KW-1185">Reference proteome</keyword>
<dbReference type="GO" id="GO:0010181">
    <property type="term" value="F:FMN binding"/>
    <property type="evidence" value="ECO:0007669"/>
    <property type="project" value="TreeGrafter"/>
</dbReference>
<dbReference type="Pfam" id="PF03358">
    <property type="entry name" value="FMN_red"/>
    <property type="match status" value="1"/>
</dbReference>
<proteinExistence type="predicted"/>
<dbReference type="AlphaFoldDB" id="A0A2P2FRN4"/>
<dbReference type="InterPro" id="IPR005025">
    <property type="entry name" value="FMN_Rdtase-like_dom"/>
</dbReference>